<name>A0A7M2RIT5_9FIRM</name>
<dbReference type="KEGG" id="bliq:INP51_03185"/>
<keyword evidence="3" id="KW-0489">Methyltransferase</keyword>
<dbReference type="Pfam" id="PF02571">
    <property type="entry name" value="CbiJ"/>
    <property type="match status" value="1"/>
</dbReference>
<dbReference type="SUPFAM" id="SSF53790">
    <property type="entry name" value="Tetrapyrrole methylase"/>
    <property type="match status" value="1"/>
</dbReference>
<comment type="pathway">
    <text evidence="1">Cofactor biosynthesis; adenosylcobalamin biosynthesis.</text>
</comment>
<evidence type="ECO:0000259" key="6">
    <source>
        <dbReference type="Pfam" id="PF00590"/>
    </source>
</evidence>
<evidence type="ECO:0000256" key="4">
    <source>
        <dbReference type="ARBA" id="ARBA00022679"/>
    </source>
</evidence>
<protein>
    <submittedName>
        <fullName evidence="8">Precorrin-6A reductase</fullName>
        <ecNumber evidence="8">1.3.1.54</ecNumber>
    </submittedName>
</protein>
<feature type="domain" description="Methyltransferase" evidence="7">
    <location>
        <begin position="502"/>
        <end position="567"/>
    </location>
</feature>
<evidence type="ECO:0000256" key="2">
    <source>
        <dbReference type="ARBA" id="ARBA00022573"/>
    </source>
</evidence>
<evidence type="ECO:0000256" key="3">
    <source>
        <dbReference type="ARBA" id="ARBA00022603"/>
    </source>
</evidence>
<dbReference type="Pfam" id="PF00590">
    <property type="entry name" value="TP_methylase"/>
    <property type="match status" value="1"/>
</dbReference>
<dbReference type="SUPFAM" id="SSF53335">
    <property type="entry name" value="S-adenosyl-L-methionine-dependent methyltransferases"/>
    <property type="match status" value="1"/>
</dbReference>
<dbReference type="InterPro" id="IPR050714">
    <property type="entry name" value="Cobalamin_biosynth_MTase"/>
</dbReference>
<feature type="domain" description="Tetrapyrrole methylase" evidence="6">
    <location>
        <begin position="264"/>
        <end position="443"/>
    </location>
</feature>
<proteinExistence type="predicted"/>
<dbReference type="RefSeq" id="WP_193736301.1">
    <property type="nucleotide sequence ID" value="NZ_CP063304.1"/>
</dbReference>
<dbReference type="InterPro" id="IPR014008">
    <property type="entry name" value="Cbl_synth_MTase_CbiT"/>
</dbReference>
<dbReference type="NCBIfam" id="TIGR00715">
    <property type="entry name" value="precor6x_red"/>
    <property type="match status" value="1"/>
</dbReference>
<keyword evidence="5" id="KW-0949">S-adenosyl-L-methionine</keyword>
<dbReference type="InterPro" id="IPR014776">
    <property type="entry name" value="4pyrrole_Mease_sub2"/>
</dbReference>
<dbReference type="InterPro" id="IPR025714">
    <property type="entry name" value="Methyltranfer_dom"/>
</dbReference>
<dbReference type="GO" id="GO:0009236">
    <property type="term" value="P:cobalamin biosynthetic process"/>
    <property type="evidence" value="ECO:0007669"/>
    <property type="project" value="UniProtKB-UniPathway"/>
</dbReference>
<dbReference type="NCBIfam" id="TIGR02467">
    <property type="entry name" value="CbiE"/>
    <property type="match status" value="1"/>
</dbReference>
<dbReference type="UniPathway" id="UPA00148"/>
<dbReference type="PROSITE" id="PS51014">
    <property type="entry name" value="COBK_CBIJ"/>
    <property type="match status" value="1"/>
</dbReference>
<dbReference type="InterPro" id="IPR000878">
    <property type="entry name" value="4pyrrol_Mease"/>
</dbReference>
<evidence type="ECO:0000313" key="9">
    <source>
        <dbReference type="Proteomes" id="UP000593601"/>
    </source>
</evidence>
<dbReference type="Gene3D" id="3.40.50.150">
    <property type="entry name" value="Vaccinia Virus protein VP39"/>
    <property type="match status" value="1"/>
</dbReference>
<evidence type="ECO:0000259" key="7">
    <source>
        <dbReference type="Pfam" id="PF13847"/>
    </source>
</evidence>
<reference evidence="8 9" key="1">
    <citation type="submission" date="2020-10" db="EMBL/GenBank/DDBJ databases">
        <title>Blautia liquoris sp.nov., isolated from the mud in a fermentation cellar used for the production of Chinese strong-flavoured liquor.</title>
        <authorList>
            <person name="Lu L."/>
        </authorList>
    </citation>
    <scope>NUCLEOTIDE SEQUENCE [LARGE SCALE GENOMIC DNA]</scope>
    <source>
        <strain evidence="8 9">LZLJ-3</strain>
    </source>
</reference>
<dbReference type="CDD" id="cd11644">
    <property type="entry name" value="Precorrin-6Y-MT"/>
    <property type="match status" value="1"/>
</dbReference>
<evidence type="ECO:0000256" key="1">
    <source>
        <dbReference type="ARBA" id="ARBA00004953"/>
    </source>
</evidence>
<sequence length="670" mass="74482">MYQVLLFAGTIEGRLLAEFLRTHHIKTRVCVATEYGQSLIDGDSDIHVSHERLTKEQMEELMDSMPGVLVVDATHPYAALVTDNIKNAAAHTGCEYLRLLRAGESMHENTGQGLPVIYVDSAAAAADWLNGREGAVLLTTGSKELAEFTKVNNYEERLYARVLSLWQVVKKCSDLGIQGKHLICMQGPFSVEMNIALIRQHQIRYLVTKDTGAAGGFPEKVQAVKETGTILVVIGRPVKETGKSLLECKHKLCERFHLGSNARIALVGIGMGKKDGMTCEARKWCENSDLLIGASRMLEAVAGENQDVYQEYRAKEIADYIHKHPGYDQIAILMSGDVGFYSGTKKLLELLPQDTKLFPGVASVVDFCAKIRESWDDAVILSAHGKRCNLLMEIMQHEKVFAILGERGQVSDLCGKLHDFGMDNVDIYVGERLSYPEERIIKGHPADFLKFVTDPLAVILVKNKHALACVTHGLLDEDFIREKVPMTKEEVREVAVCKLHLKRDSVVYDIGAGSGSVSVEMARVASRGRVYAIEKKPDAVQLLKKNRQKFCTDNMEIVKGYAPEILESLPVPTHAFIGGSSGNLREICELLLKKNPKIRLVMTTITLETLTEALSVLKDLAVSHQEIVQMSVSRSEEIGRYHMMKGQNPIYIVSCQGECQVKSMDRKENI</sequence>
<dbReference type="Proteomes" id="UP000593601">
    <property type="component" value="Chromosome"/>
</dbReference>
<dbReference type="Gene3D" id="3.30.950.10">
    <property type="entry name" value="Methyltransferase, Cobalt-precorrin-4 Transmethylase, Domain 2"/>
    <property type="match status" value="1"/>
</dbReference>
<dbReference type="GO" id="GO:0016994">
    <property type="term" value="F:precorrin-6A reductase activity"/>
    <property type="evidence" value="ECO:0007669"/>
    <property type="project" value="UniProtKB-EC"/>
</dbReference>
<evidence type="ECO:0000256" key="5">
    <source>
        <dbReference type="ARBA" id="ARBA00022691"/>
    </source>
</evidence>
<dbReference type="InterPro" id="IPR014777">
    <property type="entry name" value="4pyrrole_Mease_sub1"/>
</dbReference>
<dbReference type="EC" id="1.3.1.54" evidence="8"/>
<gene>
    <name evidence="8" type="primary">cobK</name>
    <name evidence="8" type="ORF">INP51_03185</name>
</gene>
<dbReference type="Gene3D" id="3.40.1010.10">
    <property type="entry name" value="Cobalt-precorrin-4 Transmethylase, Domain 1"/>
    <property type="match status" value="1"/>
</dbReference>
<keyword evidence="8" id="KW-0560">Oxidoreductase</keyword>
<dbReference type="InterPro" id="IPR035996">
    <property type="entry name" value="4pyrrol_Methylase_sf"/>
</dbReference>
<dbReference type="GO" id="GO:0008276">
    <property type="term" value="F:protein methyltransferase activity"/>
    <property type="evidence" value="ECO:0007669"/>
    <property type="project" value="InterPro"/>
</dbReference>
<dbReference type="CDD" id="cd02440">
    <property type="entry name" value="AdoMet_MTases"/>
    <property type="match status" value="1"/>
</dbReference>
<dbReference type="InterPro" id="IPR003723">
    <property type="entry name" value="Precorrin-6x_reduct"/>
</dbReference>
<dbReference type="PANTHER" id="PTHR43182:SF1">
    <property type="entry name" value="COBALT-PRECORRIN-7 C(5)-METHYLTRANSFERASE"/>
    <property type="match status" value="1"/>
</dbReference>
<keyword evidence="9" id="KW-1185">Reference proteome</keyword>
<dbReference type="InterPro" id="IPR012818">
    <property type="entry name" value="CbiE"/>
</dbReference>
<dbReference type="Pfam" id="PF13847">
    <property type="entry name" value="Methyltransf_31"/>
    <property type="match status" value="1"/>
</dbReference>
<dbReference type="InterPro" id="IPR029063">
    <property type="entry name" value="SAM-dependent_MTases_sf"/>
</dbReference>
<dbReference type="AlphaFoldDB" id="A0A7M2RIT5"/>
<dbReference type="EMBL" id="CP063304">
    <property type="protein sequence ID" value="QOV19981.1"/>
    <property type="molecule type" value="Genomic_DNA"/>
</dbReference>
<evidence type="ECO:0000313" key="8">
    <source>
        <dbReference type="EMBL" id="QOV19981.1"/>
    </source>
</evidence>
<keyword evidence="2" id="KW-0169">Cobalamin biosynthesis</keyword>
<keyword evidence="4" id="KW-0808">Transferase</keyword>
<dbReference type="NCBIfam" id="TIGR02469">
    <property type="entry name" value="CbiT"/>
    <property type="match status" value="1"/>
</dbReference>
<dbReference type="GO" id="GO:0032259">
    <property type="term" value="P:methylation"/>
    <property type="evidence" value="ECO:0007669"/>
    <property type="project" value="UniProtKB-KW"/>
</dbReference>
<accession>A0A7M2RIT5</accession>
<organism evidence="8 9">
    <name type="scientific">Blautia liquoris</name>
    <dbReference type="NCBI Taxonomy" id="2779518"/>
    <lineage>
        <taxon>Bacteria</taxon>
        <taxon>Bacillati</taxon>
        <taxon>Bacillota</taxon>
        <taxon>Clostridia</taxon>
        <taxon>Lachnospirales</taxon>
        <taxon>Lachnospiraceae</taxon>
        <taxon>Blautia</taxon>
    </lineage>
</organism>
<dbReference type="PANTHER" id="PTHR43182">
    <property type="entry name" value="COBALT-PRECORRIN-6B C(15)-METHYLTRANSFERASE (DECARBOXYLATING)"/>
    <property type="match status" value="1"/>
</dbReference>